<dbReference type="Gene3D" id="3.40.50.1820">
    <property type="entry name" value="alpha/beta hydrolase"/>
    <property type="match status" value="1"/>
</dbReference>
<dbReference type="InterPro" id="IPR002018">
    <property type="entry name" value="CarbesteraseB"/>
</dbReference>
<dbReference type="Pfam" id="PF00135">
    <property type="entry name" value="COesterase"/>
    <property type="match status" value="1"/>
</dbReference>
<dbReference type="InterPro" id="IPR029058">
    <property type="entry name" value="AB_hydrolase_fold"/>
</dbReference>
<protein>
    <submittedName>
        <fullName evidence="2">Esterase</fullName>
    </submittedName>
</protein>
<proteinExistence type="predicted"/>
<dbReference type="EMBL" id="UGLW01000003">
    <property type="protein sequence ID" value="STU74067.1"/>
    <property type="molecule type" value="Genomic_DNA"/>
</dbReference>
<dbReference type="AlphaFoldDB" id="A0A377ZN63"/>
<dbReference type="Proteomes" id="UP000254487">
    <property type="component" value="Unassembled WGS sequence"/>
</dbReference>
<feature type="domain" description="Carboxylesterase type B" evidence="1">
    <location>
        <begin position="10"/>
        <end position="98"/>
    </location>
</feature>
<sequence length="158" mass="17843">MKGDEALGREVCRDMAFTTLGYVVMQAQQRVGQPCWRYWFDYVAEAEQDAYPHGAWHGNEVPYVFDNLRLTDPVRQYASEADLAFAAQVADYWTQFARLAAASRRFPAQCAGRRACAGGIACCALACISAPGLKWRTALCAPDWRCFRRVMKHHVTLE</sequence>
<evidence type="ECO:0000259" key="1">
    <source>
        <dbReference type="Pfam" id="PF00135"/>
    </source>
</evidence>
<evidence type="ECO:0000313" key="3">
    <source>
        <dbReference type="Proteomes" id="UP000254487"/>
    </source>
</evidence>
<reference evidence="2 3" key="1">
    <citation type="submission" date="2018-06" db="EMBL/GenBank/DDBJ databases">
        <authorList>
            <consortium name="Pathogen Informatics"/>
            <person name="Doyle S."/>
        </authorList>
    </citation>
    <scope>NUCLEOTIDE SEQUENCE [LARGE SCALE GENOMIC DNA]</scope>
    <source>
        <strain evidence="2 3">NCTC10313</strain>
    </source>
</reference>
<organism evidence="2 3">
    <name type="scientific">Klebsiella pneumoniae subsp. ozaenae</name>
    <dbReference type="NCBI Taxonomy" id="574"/>
    <lineage>
        <taxon>Bacteria</taxon>
        <taxon>Pseudomonadati</taxon>
        <taxon>Pseudomonadota</taxon>
        <taxon>Gammaproteobacteria</taxon>
        <taxon>Enterobacterales</taxon>
        <taxon>Enterobacteriaceae</taxon>
        <taxon>Klebsiella/Raoultella group</taxon>
        <taxon>Klebsiella</taxon>
        <taxon>Klebsiella pneumoniae complex</taxon>
    </lineage>
</organism>
<gene>
    <name evidence="2" type="ORF">NCTC10313_03379</name>
</gene>
<name>A0A377ZN63_KLEPO</name>
<dbReference type="SUPFAM" id="SSF53474">
    <property type="entry name" value="alpha/beta-Hydrolases"/>
    <property type="match status" value="1"/>
</dbReference>
<accession>A0A377ZN63</accession>
<evidence type="ECO:0000313" key="2">
    <source>
        <dbReference type="EMBL" id="STU74067.1"/>
    </source>
</evidence>